<evidence type="ECO:0000313" key="1">
    <source>
        <dbReference type="EMBL" id="CAD9679752.1"/>
    </source>
</evidence>
<protein>
    <submittedName>
        <fullName evidence="1">Uncharacterized protein</fullName>
    </submittedName>
</protein>
<reference evidence="1" key="1">
    <citation type="submission" date="2021-01" db="EMBL/GenBank/DDBJ databases">
        <authorList>
            <person name="Corre E."/>
            <person name="Pelletier E."/>
            <person name="Niang G."/>
            <person name="Scheremetjew M."/>
            <person name="Finn R."/>
            <person name="Kale V."/>
            <person name="Holt S."/>
            <person name="Cochrane G."/>
            <person name="Meng A."/>
            <person name="Brown T."/>
            <person name="Cohen L."/>
        </authorList>
    </citation>
    <scope>NUCLEOTIDE SEQUENCE</scope>
    <source>
        <strain evidence="1">CCMP1243</strain>
    </source>
</reference>
<dbReference type="EMBL" id="HBHJ01011749">
    <property type="protein sequence ID" value="CAD9679752.1"/>
    <property type="molecule type" value="Transcribed_RNA"/>
</dbReference>
<proteinExistence type="predicted"/>
<name>A0A7S2WD56_9STRA</name>
<accession>A0A7S2WD56</accession>
<dbReference type="AlphaFoldDB" id="A0A7S2WD56"/>
<gene>
    <name evidence="1" type="ORF">RMAR1173_LOCUS7647</name>
</gene>
<sequence>MSGRQGWLGQGWVRDHKSSMLHRLPGELHKGPPGLGGWTNENLAIMLRSFSKGNAERMDTVRGARTRQELLVLADAWSVPFVTQAEWLASDVTDPIWFHVPRPEDHGPLQPPARKHVYVVALEKHVARPPETATPDWEWREAIPDRMRHWFSVSGRERLRARSCPLVPGTRLWAGVMVNDLEPRFQHILLLMSQPDEALVVFEVLPESGLESGQLLSEAVERVFETRRHRQDLSRWDETVGAWSSLCAEDRLDEQEDAPQGFGGASLVALLVREPAADLLDDEDTAIRIMKEHFESASEFEREEVMRVFWRHPVEGAKNHVAVAVETRFSYSCPGMPPQSGSKVIYALIDTATGRLLDSLVQSKPPPADGSEGGGIARVSSPHETLSKFLA</sequence>
<organism evidence="1">
    <name type="scientific">Rhizochromulina marina</name>
    <dbReference type="NCBI Taxonomy" id="1034831"/>
    <lineage>
        <taxon>Eukaryota</taxon>
        <taxon>Sar</taxon>
        <taxon>Stramenopiles</taxon>
        <taxon>Ochrophyta</taxon>
        <taxon>Dictyochophyceae</taxon>
        <taxon>Rhizochromulinales</taxon>
        <taxon>Rhizochromulina</taxon>
    </lineage>
</organism>